<dbReference type="InterPro" id="IPR010979">
    <property type="entry name" value="Ribosomal_uS13-like_H2TH"/>
</dbReference>
<dbReference type="InterPro" id="IPR015886">
    <property type="entry name" value="H2TH_FPG"/>
</dbReference>
<evidence type="ECO:0000256" key="14">
    <source>
        <dbReference type="ARBA" id="ARBA00044632"/>
    </source>
</evidence>
<dbReference type="HAMAP" id="MF_00103">
    <property type="entry name" value="Fapy_DNA_glycosyl"/>
    <property type="match status" value="1"/>
</dbReference>
<gene>
    <name evidence="15" type="primary">mutM</name>
    <name evidence="15" type="synonym">fpg</name>
    <name evidence="18" type="ORF">A7P90_03105</name>
</gene>
<keyword evidence="7 15" id="KW-0378">Hydrolase</keyword>
<keyword evidence="6 15" id="KW-0863">Zinc-finger</keyword>
<dbReference type="GO" id="GO:0006284">
    <property type="term" value="P:base-excision repair"/>
    <property type="evidence" value="ECO:0007669"/>
    <property type="project" value="InterPro"/>
</dbReference>
<dbReference type="InterPro" id="IPR000214">
    <property type="entry name" value="Znf_DNA_glyclase/AP_lyase"/>
</dbReference>
<dbReference type="PROSITE" id="PS01242">
    <property type="entry name" value="ZF_FPG_1"/>
    <property type="match status" value="1"/>
</dbReference>
<dbReference type="Gene3D" id="3.20.190.10">
    <property type="entry name" value="MutM-like, N-terminal"/>
    <property type="match status" value="1"/>
</dbReference>
<dbReference type="InterPro" id="IPR035937">
    <property type="entry name" value="FPG_N"/>
</dbReference>
<dbReference type="AlphaFoldDB" id="A0A1A9RN02"/>
<dbReference type="EMBL" id="LXSG01000019">
    <property type="protein sequence ID" value="OAM21036.1"/>
    <property type="molecule type" value="Genomic_DNA"/>
</dbReference>
<evidence type="ECO:0000256" key="1">
    <source>
        <dbReference type="ARBA" id="ARBA00001668"/>
    </source>
</evidence>
<feature type="domain" description="FPG-type" evidence="16">
    <location>
        <begin position="239"/>
        <end position="273"/>
    </location>
</feature>
<keyword evidence="9 15" id="KW-0238">DNA-binding</keyword>
<comment type="cofactor">
    <cofactor evidence="15">
        <name>Zn(2+)</name>
        <dbReference type="ChEBI" id="CHEBI:29105"/>
    </cofactor>
    <text evidence="15">Binds 1 zinc ion per subunit.</text>
</comment>
<dbReference type="SMART" id="SM01232">
    <property type="entry name" value="H2TH"/>
    <property type="match status" value="1"/>
</dbReference>
<accession>A0A1A9RN02</accession>
<dbReference type="Pfam" id="PF06831">
    <property type="entry name" value="H2TH"/>
    <property type="match status" value="1"/>
</dbReference>
<keyword evidence="5 15" id="KW-0227">DNA damage</keyword>
<dbReference type="PROSITE" id="PS51066">
    <property type="entry name" value="ZF_FPG_2"/>
    <property type="match status" value="1"/>
</dbReference>
<dbReference type="GO" id="GO:0003684">
    <property type="term" value="F:damaged DNA binding"/>
    <property type="evidence" value="ECO:0007669"/>
    <property type="project" value="InterPro"/>
</dbReference>
<dbReference type="InterPro" id="IPR020629">
    <property type="entry name" value="FPG_Glyclase"/>
</dbReference>
<dbReference type="OrthoDB" id="9800855at2"/>
<dbReference type="GO" id="GO:0034039">
    <property type="term" value="F:8-oxo-7,8-dihydroguanine DNA N-glycosylase activity"/>
    <property type="evidence" value="ECO:0007669"/>
    <property type="project" value="TreeGrafter"/>
</dbReference>
<evidence type="ECO:0000256" key="15">
    <source>
        <dbReference type="HAMAP-Rule" id="MF_00103"/>
    </source>
</evidence>
<comment type="subunit">
    <text evidence="3 15">Monomer.</text>
</comment>
<dbReference type="STRING" id="539.A7P85_06920"/>
<evidence type="ECO:0000256" key="6">
    <source>
        <dbReference type="ARBA" id="ARBA00022771"/>
    </source>
</evidence>
<evidence type="ECO:0000256" key="3">
    <source>
        <dbReference type="ARBA" id="ARBA00011245"/>
    </source>
</evidence>
<dbReference type="Pfam" id="PF06827">
    <property type="entry name" value="zf-FPG_IleRS"/>
    <property type="match status" value="1"/>
</dbReference>
<dbReference type="InterPro" id="IPR012319">
    <property type="entry name" value="FPG_cat"/>
</dbReference>
<dbReference type="NCBIfam" id="TIGR00577">
    <property type="entry name" value="fpg"/>
    <property type="match status" value="1"/>
</dbReference>
<evidence type="ECO:0000256" key="2">
    <source>
        <dbReference type="ARBA" id="ARBA00009409"/>
    </source>
</evidence>
<keyword evidence="4 15" id="KW-0479">Metal-binding</keyword>
<evidence type="ECO:0000313" key="18">
    <source>
        <dbReference type="EMBL" id="OAM21036.1"/>
    </source>
</evidence>
<dbReference type="Pfam" id="PF01149">
    <property type="entry name" value="Fapy_DNA_glyco"/>
    <property type="match status" value="1"/>
</dbReference>
<evidence type="ECO:0000256" key="8">
    <source>
        <dbReference type="ARBA" id="ARBA00022833"/>
    </source>
</evidence>
<dbReference type="SUPFAM" id="SSF57716">
    <property type="entry name" value="Glucocorticoid receptor-like (DNA-binding domain)"/>
    <property type="match status" value="1"/>
</dbReference>
<protein>
    <recommendedName>
        <fullName evidence="15">Formamidopyrimidine-DNA glycosylase</fullName>
        <shortName evidence="15">Fapy-DNA glycosylase</shortName>
        <ecNumber evidence="15">3.2.2.23</ecNumber>
    </recommendedName>
    <alternativeName>
        <fullName evidence="15">DNA-(apurinic or apyrimidinic site) lyase MutM</fullName>
        <shortName evidence="15">AP lyase MutM</shortName>
        <ecNumber evidence="15">4.2.99.18</ecNumber>
    </alternativeName>
</protein>
<dbReference type="NCBIfam" id="NF002211">
    <property type="entry name" value="PRK01103.1"/>
    <property type="match status" value="1"/>
</dbReference>
<feature type="active site" description="Proton donor" evidence="15">
    <location>
        <position position="3"/>
    </location>
</feature>
<dbReference type="EC" id="4.2.99.18" evidence="15"/>
<organism evidence="18 19">
    <name type="scientific">Eikenella corrodens</name>
    <dbReference type="NCBI Taxonomy" id="539"/>
    <lineage>
        <taxon>Bacteria</taxon>
        <taxon>Pseudomonadati</taxon>
        <taxon>Pseudomonadota</taxon>
        <taxon>Betaproteobacteria</taxon>
        <taxon>Neisseriales</taxon>
        <taxon>Neisseriaceae</taxon>
        <taxon>Eikenella</taxon>
    </lineage>
</organism>
<dbReference type="RefSeq" id="WP_064087134.1">
    <property type="nucleotide sequence ID" value="NZ_CAUTFU010000017.1"/>
</dbReference>
<dbReference type="PANTHER" id="PTHR22993:SF9">
    <property type="entry name" value="FORMAMIDOPYRIMIDINE-DNA GLYCOSYLASE"/>
    <property type="match status" value="1"/>
</dbReference>
<evidence type="ECO:0000256" key="10">
    <source>
        <dbReference type="ARBA" id="ARBA00023204"/>
    </source>
</evidence>
<keyword evidence="13 15" id="KW-0326">Glycosidase</keyword>
<evidence type="ECO:0000256" key="4">
    <source>
        <dbReference type="ARBA" id="ARBA00022723"/>
    </source>
</evidence>
<dbReference type="FunFam" id="1.10.8.50:FF:000003">
    <property type="entry name" value="Formamidopyrimidine-DNA glycosylase"/>
    <property type="match status" value="1"/>
</dbReference>
<evidence type="ECO:0000256" key="7">
    <source>
        <dbReference type="ARBA" id="ARBA00022801"/>
    </source>
</evidence>
<evidence type="ECO:0000313" key="19">
    <source>
        <dbReference type="Proteomes" id="UP000077589"/>
    </source>
</evidence>
<feature type="binding site" evidence="15">
    <location>
        <position position="154"/>
    </location>
    <ligand>
        <name>DNA</name>
        <dbReference type="ChEBI" id="CHEBI:16991"/>
    </ligand>
</feature>
<dbReference type="InterPro" id="IPR015887">
    <property type="entry name" value="DNA_glyclase_Znf_dom_DNA_BS"/>
</dbReference>
<dbReference type="SMART" id="SM00898">
    <property type="entry name" value="Fapy_DNA_glyco"/>
    <property type="match status" value="1"/>
</dbReference>
<reference evidence="19" key="1">
    <citation type="submission" date="2016-05" db="EMBL/GenBank/DDBJ databases">
        <title>Draft genome of Corynebacterium afermentans subsp. afermentans LCDC 88199T.</title>
        <authorList>
            <person name="Bernier A.-M."/>
            <person name="Bernard K."/>
        </authorList>
    </citation>
    <scope>NUCLEOTIDE SEQUENCE [LARGE SCALE GENOMIC DNA]</scope>
    <source>
        <strain evidence="19">NML04-0072</strain>
    </source>
</reference>
<feature type="active site" description="Schiff-base intermediate with DNA" evidence="15">
    <location>
        <position position="2"/>
    </location>
</feature>
<dbReference type="PROSITE" id="PS51068">
    <property type="entry name" value="FPG_CAT"/>
    <property type="match status" value="1"/>
</dbReference>
<feature type="active site" description="Proton donor; for delta-elimination activity" evidence="15">
    <location>
        <position position="263"/>
    </location>
</feature>
<dbReference type="FunFam" id="3.20.190.10:FF:000001">
    <property type="entry name" value="Formamidopyrimidine-DNA glycosylase"/>
    <property type="match status" value="1"/>
</dbReference>
<dbReference type="Proteomes" id="UP000077589">
    <property type="component" value="Unassembled WGS sequence"/>
</dbReference>
<evidence type="ECO:0000256" key="13">
    <source>
        <dbReference type="ARBA" id="ARBA00023295"/>
    </source>
</evidence>
<dbReference type="InterPro" id="IPR010663">
    <property type="entry name" value="Znf_FPG/IleRS"/>
</dbReference>
<keyword evidence="12 15" id="KW-0511">Multifunctional enzyme</keyword>
<feature type="binding site" evidence="15">
    <location>
        <position position="93"/>
    </location>
    <ligand>
        <name>DNA</name>
        <dbReference type="ChEBI" id="CHEBI:16991"/>
    </ligand>
</feature>
<comment type="catalytic activity">
    <reaction evidence="1 15">
        <text>Hydrolysis of DNA containing ring-opened 7-methylguanine residues, releasing 2,6-diamino-4-hydroxy-5-(N-methyl)formamidopyrimidine.</text>
        <dbReference type="EC" id="3.2.2.23"/>
    </reaction>
</comment>
<evidence type="ECO:0000256" key="9">
    <source>
        <dbReference type="ARBA" id="ARBA00023125"/>
    </source>
</evidence>
<keyword evidence="10 15" id="KW-0234">DNA repair</keyword>
<comment type="similarity">
    <text evidence="2 15">Belongs to the FPG family.</text>
</comment>
<dbReference type="SUPFAM" id="SSF46946">
    <property type="entry name" value="S13-like H2TH domain"/>
    <property type="match status" value="1"/>
</dbReference>
<dbReference type="GO" id="GO:0140078">
    <property type="term" value="F:class I DNA-(apurinic or apyrimidinic site) endonuclease activity"/>
    <property type="evidence" value="ECO:0007669"/>
    <property type="project" value="UniProtKB-EC"/>
</dbReference>
<evidence type="ECO:0000256" key="5">
    <source>
        <dbReference type="ARBA" id="ARBA00022763"/>
    </source>
</evidence>
<evidence type="ECO:0000259" key="17">
    <source>
        <dbReference type="PROSITE" id="PS51068"/>
    </source>
</evidence>
<evidence type="ECO:0000259" key="16">
    <source>
        <dbReference type="PROSITE" id="PS51066"/>
    </source>
</evidence>
<proteinExistence type="inferred from homology"/>
<dbReference type="Gene3D" id="1.10.8.50">
    <property type="match status" value="1"/>
</dbReference>
<comment type="caution">
    <text evidence="18">The sequence shown here is derived from an EMBL/GenBank/DDBJ whole genome shotgun (WGS) entry which is preliminary data.</text>
</comment>
<dbReference type="GO" id="GO:0008270">
    <property type="term" value="F:zinc ion binding"/>
    <property type="evidence" value="ECO:0007669"/>
    <property type="project" value="UniProtKB-UniRule"/>
</dbReference>
<keyword evidence="11 15" id="KW-0456">Lyase</keyword>
<dbReference type="PANTHER" id="PTHR22993">
    <property type="entry name" value="FORMAMIDOPYRIMIDINE-DNA GLYCOSYLASE"/>
    <property type="match status" value="1"/>
</dbReference>
<evidence type="ECO:0000256" key="11">
    <source>
        <dbReference type="ARBA" id="ARBA00023239"/>
    </source>
</evidence>
<keyword evidence="8 15" id="KW-0862">Zinc</keyword>
<feature type="active site" description="Proton donor; for beta-elimination activity" evidence="15">
    <location>
        <position position="58"/>
    </location>
</feature>
<dbReference type="EC" id="3.2.2.23" evidence="15"/>
<sequence>MPELPEVETTRRGIQPYMQGKTVAEVVVRQPKLRWPVSPDLAQQLASSHIVYIHRRAKYLLFEFPHGVMLLHLGMSGSLRVYPNDSAPPPEKHDHIDIITVDQTVLRLRDPRRFGSVLWFTGAAEQHPLLQHLGPEPLQEEFTSGYLKNALSRRKSAIKTALMDNKVVVGVGNIYANEALFAAGILPTRRADRVSAEECRRLVTEIRNVLHCAIEVGGSSLRDFVHSDGQSGYFQQQYHVYGREGEPCHHCGTPIARQIVGQRSSFYCPKCQR</sequence>
<comment type="function">
    <text evidence="15">Involved in base excision repair of DNA damaged by oxidation or by mutagenic agents. Acts as DNA glycosylase that recognizes and removes damaged bases. Has a preference for oxidized purines, such as 7,8-dihydro-8-oxoguanine (8-oxoG). Has AP (apurinic/apyrimidinic) lyase activity and introduces nicks in the DNA strand. Cleaves the DNA backbone by beta-delta elimination to generate a single-strand break at the site of the removed base with both 3'- and 5'-phosphates.</text>
</comment>
<comment type="catalytic activity">
    <reaction evidence="14 15">
        <text>2'-deoxyribonucleotide-(2'-deoxyribose 5'-phosphate)-2'-deoxyribonucleotide-DNA = a 3'-end 2'-deoxyribonucleotide-(2,3-dehydro-2,3-deoxyribose 5'-phosphate)-DNA + a 5'-end 5'-phospho-2'-deoxyribonucleoside-DNA + H(+)</text>
        <dbReference type="Rhea" id="RHEA:66592"/>
        <dbReference type="Rhea" id="RHEA-COMP:13180"/>
        <dbReference type="Rhea" id="RHEA-COMP:16897"/>
        <dbReference type="Rhea" id="RHEA-COMP:17067"/>
        <dbReference type="ChEBI" id="CHEBI:15378"/>
        <dbReference type="ChEBI" id="CHEBI:136412"/>
        <dbReference type="ChEBI" id="CHEBI:157695"/>
        <dbReference type="ChEBI" id="CHEBI:167181"/>
        <dbReference type="EC" id="4.2.99.18"/>
    </reaction>
</comment>
<evidence type="ECO:0000256" key="12">
    <source>
        <dbReference type="ARBA" id="ARBA00023268"/>
    </source>
</evidence>
<dbReference type="CDD" id="cd08966">
    <property type="entry name" value="EcFpg-like_N"/>
    <property type="match status" value="1"/>
</dbReference>
<name>A0A1A9RN02_EIKCO</name>
<feature type="domain" description="Formamidopyrimidine-DNA glycosylase catalytic" evidence="17">
    <location>
        <begin position="2"/>
        <end position="115"/>
    </location>
</feature>
<feature type="binding site" evidence="15">
    <location>
        <position position="112"/>
    </location>
    <ligand>
        <name>DNA</name>
        <dbReference type="ChEBI" id="CHEBI:16991"/>
    </ligand>
</feature>
<dbReference type="SUPFAM" id="SSF81624">
    <property type="entry name" value="N-terminal domain of MutM-like DNA repair proteins"/>
    <property type="match status" value="1"/>
</dbReference>